<dbReference type="InterPro" id="IPR001387">
    <property type="entry name" value="Cro/C1-type_HTH"/>
</dbReference>
<dbReference type="Proteomes" id="UP000183843">
    <property type="component" value="Unassembled WGS sequence"/>
</dbReference>
<dbReference type="InterPro" id="IPR010982">
    <property type="entry name" value="Lambda_DNA-bd_dom_sf"/>
</dbReference>
<keyword evidence="1" id="KW-0238">DNA-binding</keyword>
<evidence type="ECO:0000256" key="1">
    <source>
        <dbReference type="ARBA" id="ARBA00023125"/>
    </source>
</evidence>
<name>A0A1I0V5S7_SELRU</name>
<dbReference type="CDD" id="cd00093">
    <property type="entry name" value="HTH_XRE"/>
    <property type="match status" value="1"/>
</dbReference>
<dbReference type="EMBL" id="FOJX01000001">
    <property type="protein sequence ID" value="SFA71704.1"/>
    <property type="molecule type" value="Genomic_DNA"/>
</dbReference>
<evidence type="ECO:0000313" key="3">
    <source>
        <dbReference type="EMBL" id="SFA71704.1"/>
    </source>
</evidence>
<accession>A0A1I0V5S7</accession>
<dbReference type="PANTHER" id="PTHR46558:SF11">
    <property type="entry name" value="HTH-TYPE TRANSCRIPTIONAL REGULATOR XRE"/>
    <property type="match status" value="1"/>
</dbReference>
<dbReference type="SMART" id="SM00530">
    <property type="entry name" value="HTH_XRE"/>
    <property type="match status" value="1"/>
</dbReference>
<organism evidence="3 4">
    <name type="scientific">Selenomonas ruminantium</name>
    <dbReference type="NCBI Taxonomy" id="971"/>
    <lineage>
        <taxon>Bacteria</taxon>
        <taxon>Bacillati</taxon>
        <taxon>Bacillota</taxon>
        <taxon>Negativicutes</taxon>
        <taxon>Selenomonadales</taxon>
        <taxon>Selenomonadaceae</taxon>
        <taxon>Selenomonas</taxon>
    </lineage>
</organism>
<dbReference type="SUPFAM" id="SSF47413">
    <property type="entry name" value="lambda repressor-like DNA-binding domains"/>
    <property type="match status" value="1"/>
</dbReference>
<dbReference type="AlphaFoldDB" id="A0A1I0V5S7"/>
<gene>
    <name evidence="3" type="ORF">SAMN05216587_101300</name>
</gene>
<dbReference type="RefSeq" id="WP_074812029.1">
    <property type="nucleotide sequence ID" value="NZ_FOJX01000001.1"/>
</dbReference>
<dbReference type="Pfam" id="PF01381">
    <property type="entry name" value="HTH_3"/>
    <property type="match status" value="1"/>
</dbReference>
<dbReference type="GO" id="GO:0003677">
    <property type="term" value="F:DNA binding"/>
    <property type="evidence" value="ECO:0007669"/>
    <property type="project" value="UniProtKB-KW"/>
</dbReference>
<protein>
    <submittedName>
        <fullName evidence="3">Helix-turn-helix</fullName>
    </submittedName>
</protein>
<evidence type="ECO:0000313" key="4">
    <source>
        <dbReference type="Proteomes" id="UP000183843"/>
    </source>
</evidence>
<reference evidence="3 4" key="1">
    <citation type="submission" date="2016-10" db="EMBL/GenBank/DDBJ databases">
        <authorList>
            <person name="de Groot N.N."/>
        </authorList>
    </citation>
    <scope>NUCLEOTIDE SEQUENCE [LARGE SCALE GENOMIC DNA]</scope>
    <source>
        <strain evidence="3 4">L14</strain>
    </source>
</reference>
<dbReference type="PROSITE" id="PS50943">
    <property type="entry name" value="HTH_CROC1"/>
    <property type="match status" value="1"/>
</dbReference>
<sequence length="104" mass="11921">MYERLKAARKALRLTQEFVAKHMEMSRTTIVAIEAGKREVTAAELAKFSELYGVPMDKLVHGEDTNEGKTAMFARTFSELSDADQAEIMNLMRFKKRYRESINA</sequence>
<feature type="domain" description="HTH cro/C1-type" evidence="2">
    <location>
        <begin position="5"/>
        <end position="59"/>
    </location>
</feature>
<dbReference type="PANTHER" id="PTHR46558">
    <property type="entry name" value="TRACRIPTIONAL REGULATORY PROTEIN-RELATED-RELATED"/>
    <property type="match status" value="1"/>
</dbReference>
<proteinExistence type="predicted"/>
<dbReference type="Gene3D" id="1.10.260.40">
    <property type="entry name" value="lambda repressor-like DNA-binding domains"/>
    <property type="match status" value="1"/>
</dbReference>
<evidence type="ECO:0000259" key="2">
    <source>
        <dbReference type="PROSITE" id="PS50943"/>
    </source>
</evidence>